<proteinExistence type="predicted"/>
<sequence length="233" mass="26607">MIALITSTLRPTRVHSFFSEQERYDQTLVTIRKLAGKGFDDIRLIDNSINDIDAKSLINDSQTPIKVFHSAQYSFANKGLNEALMLLNNLHHLPQSIPVFKISARYFPTDQFNMEAALQLDRYDFIGVGENFDKKISAFSTRAYFVKNKMVLEEMLTTAIEEMIAYHKGVYGPRSAIRAIRSILKKEQGSPFQLSIEQAFARIMKQKNNYLLLDRINIEGTLAGFSDNNKISE</sequence>
<evidence type="ECO:0000313" key="2">
    <source>
        <dbReference type="Proteomes" id="UP001596958"/>
    </source>
</evidence>
<reference evidence="2" key="1">
    <citation type="journal article" date="2019" name="Int. J. Syst. Evol. Microbiol.">
        <title>The Global Catalogue of Microorganisms (GCM) 10K type strain sequencing project: providing services to taxonomists for standard genome sequencing and annotation.</title>
        <authorList>
            <consortium name="The Broad Institute Genomics Platform"/>
            <consortium name="The Broad Institute Genome Sequencing Center for Infectious Disease"/>
            <person name="Wu L."/>
            <person name="Ma J."/>
        </authorList>
    </citation>
    <scope>NUCLEOTIDE SEQUENCE [LARGE SCALE GENOMIC DNA]</scope>
    <source>
        <strain evidence="2">CCUG 63418</strain>
    </source>
</reference>
<accession>A0ABW2YU96</accession>
<organism evidence="1 2">
    <name type="scientific">Mucilaginibacter calamicampi</name>
    <dbReference type="NCBI Taxonomy" id="1302352"/>
    <lineage>
        <taxon>Bacteria</taxon>
        <taxon>Pseudomonadati</taxon>
        <taxon>Bacteroidota</taxon>
        <taxon>Sphingobacteriia</taxon>
        <taxon>Sphingobacteriales</taxon>
        <taxon>Sphingobacteriaceae</taxon>
        <taxon>Mucilaginibacter</taxon>
    </lineage>
</organism>
<comment type="caution">
    <text evidence="1">The sequence shown here is derived from an EMBL/GenBank/DDBJ whole genome shotgun (WGS) entry which is preliminary data.</text>
</comment>
<keyword evidence="2" id="KW-1185">Reference proteome</keyword>
<protein>
    <submittedName>
        <fullName evidence="1">Uncharacterized protein</fullName>
    </submittedName>
</protein>
<evidence type="ECO:0000313" key="1">
    <source>
        <dbReference type="EMBL" id="MFD0749293.1"/>
    </source>
</evidence>
<name>A0ABW2YU96_9SPHI</name>
<gene>
    <name evidence="1" type="ORF">ACFQZS_04010</name>
</gene>
<dbReference type="Proteomes" id="UP001596958">
    <property type="component" value="Unassembled WGS sequence"/>
</dbReference>
<dbReference type="EMBL" id="JBHTHU010000001">
    <property type="protein sequence ID" value="MFD0749293.1"/>
    <property type="molecule type" value="Genomic_DNA"/>
</dbReference>
<dbReference type="RefSeq" id="WP_377097517.1">
    <property type="nucleotide sequence ID" value="NZ_JBHTHU010000001.1"/>
</dbReference>